<reference evidence="1" key="1">
    <citation type="submission" date="2018-06" db="EMBL/GenBank/DDBJ databases">
        <authorList>
            <person name="Zhirakovskaya E."/>
        </authorList>
    </citation>
    <scope>NUCLEOTIDE SEQUENCE</scope>
</reference>
<proteinExistence type="predicted"/>
<dbReference type="SUPFAM" id="SSF52266">
    <property type="entry name" value="SGNH hydrolase"/>
    <property type="match status" value="1"/>
</dbReference>
<dbReference type="InterPro" id="IPR036514">
    <property type="entry name" value="SGNH_hydro_sf"/>
</dbReference>
<protein>
    <recommendedName>
        <fullName evidence="2">SGNH/GDSL hydrolase family protein</fullName>
    </recommendedName>
</protein>
<gene>
    <name evidence="1" type="ORF">MNBD_PLANCTO02-3304</name>
</gene>
<evidence type="ECO:0000313" key="1">
    <source>
        <dbReference type="EMBL" id="VAX42807.1"/>
    </source>
</evidence>
<dbReference type="CDD" id="cd00229">
    <property type="entry name" value="SGNH_hydrolase"/>
    <property type="match status" value="1"/>
</dbReference>
<sequence>MPRFRCRLIKNIFAAIMALVLLACAVEVGLRYYDNKTGWVSEETASQLPYLAASSERYCRLQSMKTFQVKHPDSGKITELKTNSFGLRGNEIQVPKPTGLLRIICLGDERVLAAETPEKETFSYQLQQLLQSRTQLRVEVINAGVPHSCPLLSCLHLRQSLLGLQPDLVILNFDMSDIADDHRLRRHLITDANDIPLACAHPTLQKKDQQCELHHRSPFLLLDWGKNQIKSMKNSSGETRDLQDIDSPQGEYAWIRDDPPDWSIYIKQALRPIGQIQTMTEGSYARMLVGVIPTPWQVSAKACQNKMISAQNGIELGRYYRSRVPFETIANYTDQKRILFCDSSPYFLQRQNPEQLFLKNKIRLSPTGHELYARVLASFVIAKIPGPWLSESEMKRPKKMASQPRQQQ</sequence>
<name>A0A3B1E983_9ZZZZ</name>
<evidence type="ECO:0008006" key="2">
    <source>
        <dbReference type="Google" id="ProtNLM"/>
    </source>
</evidence>
<dbReference type="PROSITE" id="PS51257">
    <property type="entry name" value="PROKAR_LIPOPROTEIN"/>
    <property type="match status" value="1"/>
</dbReference>
<dbReference type="Gene3D" id="3.40.50.1110">
    <property type="entry name" value="SGNH hydrolase"/>
    <property type="match status" value="1"/>
</dbReference>
<organism evidence="1">
    <name type="scientific">hydrothermal vent metagenome</name>
    <dbReference type="NCBI Taxonomy" id="652676"/>
    <lineage>
        <taxon>unclassified sequences</taxon>
        <taxon>metagenomes</taxon>
        <taxon>ecological metagenomes</taxon>
    </lineage>
</organism>
<dbReference type="AlphaFoldDB" id="A0A3B1E983"/>
<accession>A0A3B1E983</accession>
<dbReference type="EMBL" id="UOGL01000693">
    <property type="protein sequence ID" value="VAX42807.1"/>
    <property type="molecule type" value="Genomic_DNA"/>
</dbReference>